<dbReference type="HAMAP" id="MF_01333_B">
    <property type="entry name" value="Ribosomal_uL5_B"/>
    <property type="match status" value="1"/>
</dbReference>
<organism evidence="9 10">
    <name type="scientific">Candidatus Uhrbacteria bacterium GW2011_GWA2_53_10</name>
    <dbReference type="NCBI Taxonomy" id="1618980"/>
    <lineage>
        <taxon>Bacteria</taxon>
        <taxon>Candidatus Uhriibacteriota</taxon>
    </lineage>
</organism>
<evidence type="ECO:0000259" key="7">
    <source>
        <dbReference type="Pfam" id="PF00281"/>
    </source>
</evidence>
<dbReference type="PANTHER" id="PTHR11994">
    <property type="entry name" value="60S RIBOSOMAL PROTEIN L11-RELATED"/>
    <property type="match status" value="1"/>
</dbReference>
<evidence type="ECO:0000256" key="3">
    <source>
        <dbReference type="ARBA" id="ARBA00023274"/>
    </source>
</evidence>
<gene>
    <name evidence="5" type="primary">rplE</name>
    <name evidence="9" type="ORF">UY77_C0001G0027</name>
</gene>
<comment type="function">
    <text evidence="5">This is 1 of the proteins that bind and probably mediate the attachment of the 5S RNA into the large ribosomal subunit, where it forms part of the central protuberance. In the 70S ribosome it contacts protein S13 of the 30S subunit (bridge B1b), connecting the 2 subunits; this bridge is implicated in subunit movement. Contacts the P site tRNA; the 5S rRNA and some of its associated proteins might help stabilize positioning of ribosome-bound tRNAs.</text>
</comment>
<dbReference type="EMBL" id="LCRI01000001">
    <property type="protein sequence ID" value="KKW33332.1"/>
    <property type="molecule type" value="Genomic_DNA"/>
</dbReference>
<dbReference type="InterPro" id="IPR031310">
    <property type="entry name" value="Ribosomal_uL5_N"/>
</dbReference>
<evidence type="ECO:0000256" key="5">
    <source>
        <dbReference type="HAMAP-Rule" id="MF_01333"/>
    </source>
</evidence>
<feature type="domain" description="Large ribosomal subunit protein uL5 N-terminal" evidence="7">
    <location>
        <begin position="23"/>
        <end position="79"/>
    </location>
</feature>
<evidence type="ECO:0000313" key="10">
    <source>
        <dbReference type="Proteomes" id="UP000034711"/>
    </source>
</evidence>
<dbReference type="GO" id="GO:1990904">
    <property type="term" value="C:ribonucleoprotein complex"/>
    <property type="evidence" value="ECO:0007669"/>
    <property type="project" value="UniProtKB-KW"/>
</dbReference>
<dbReference type="Gene3D" id="3.30.1440.10">
    <property type="match status" value="1"/>
</dbReference>
<comment type="subunit">
    <text evidence="5">Part of the 50S ribosomal subunit; part of the 5S rRNA/L5/L18/L25 subcomplex. Contacts the 5S rRNA and the P site tRNA. Forms a bridge to the 30S subunit in the 70S ribosome.</text>
</comment>
<evidence type="ECO:0000256" key="6">
    <source>
        <dbReference type="RuleBase" id="RU003930"/>
    </source>
</evidence>
<keyword evidence="3 5" id="KW-0687">Ribonucleoprotein</keyword>
<sequence>MALRQTYKSTIVPALQKQFGYKNIHAVPSVRQVTLNIGVGPGVKDAKYLETAERTLSRVSGQKPVKTLARKSIAGFKIRQGMVVGMKVTLRGKRMWDFLEKLIKISLPRVRDFRGLSPNAFDQGGNYSIGFTEHTAFPEIRSDEIEVLHGLQVTIGTTATSKAEGTALLKALGVPFREEEANNKSREAGSRSAGK</sequence>
<evidence type="ECO:0000259" key="8">
    <source>
        <dbReference type="Pfam" id="PF00673"/>
    </source>
</evidence>
<keyword evidence="5" id="KW-0694">RNA-binding</keyword>
<reference evidence="9 10" key="1">
    <citation type="journal article" date="2015" name="Nature">
        <title>rRNA introns, odd ribosomes, and small enigmatic genomes across a large radiation of phyla.</title>
        <authorList>
            <person name="Brown C.T."/>
            <person name="Hug L.A."/>
            <person name="Thomas B.C."/>
            <person name="Sharon I."/>
            <person name="Castelle C.J."/>
            <person name="Singh A."/>
            <person name="Wilkins M.J."/>
            <person name="Williams K.H."/>
            <person name="Banfield J.F."/>
        </authorList>
    </citation>
    <scope>NUCLEOTIDE SEQUENCE [LARGE SCALE GENOMIC DNA]</scope>
</reference>
<name>A0A0G1ZY21_9BACT</name>
<dbReference type="InterPro" id="IPR031309">
    <property type="entry name" value="Ribosomal_uL5_C"/>
</dbReference>
<comment type="similarity">
    <text evidence="1 5 6">Belongs to the universal ribosomal protein uL5 family.</text>
</comment>
<dbReference type="GO" id="GO:0006412">
    <property type="term" value="P:translation"/>
    <property type="evidence" value="ECO:0007669"/>
    <property type="project" value="UniProtKB-UniRule"/>
</dbReference>
<keyword evidence="5" id="KW-0820">tRNA-binding</keyword>
<comment type="caution">
    <text evidence="9">The sequence shown here is derived from an EMBL/GenBank/DDBJ whole genome shotgun (WGS) entry which is preliminary data.</text>
</comment>
<accession>A0A0G1ZY21</accession>
<dbReference type="Pfam" id="PF00673">
    <property type="entry name" value="Ribosomal_L5_C"/>
    <property type="match status" value="1"/>
</dbReference>
<dbReference type="FunFam" id="3.30.1440.10:FF:000001">
    <property type="entry name" value="50S ribosomal protein L5"/>
    <property type="match status" value="1"/>
</dbReference>
<dbReference type="GO" id="GO:0019843">
    <property type="term" value="F:rRNA binding"/>
    <property type="evidence" value="ECO:0007669"/>
    <property type="project" value="UniProtKB-UniRule"/>
</dbReference>
<dbReference type="InterPro" id="IPR020930">
    <property type="entry name" value="Ribosomal_uL5_bac-type"/>
</dbReference>
<dbReference type="InterPro" id="IPR020929">
    <property type="entry name" value="Ribosomal_uL5_CS"/>
</dbReference>
<dbReference type="GO" id="GO:0005840">
    <property type="term" value="C:ribosome"/>
    <property type="evidence" value="ECO:0007669"/>
    <property type="project" value="UniProtKB-KW"/>
</dbReference>
<protein>
    <recommendedName>
        <fullName evidence="4 5">Large ribosomal subunit protein uL5</fullName>
    </recommendedName>
</protein>
<evidence type="ECO:0000256" key="4">
    <source>
        <dbReference type="ARBA" id="ARBA00035245"/>
    </source>
</evidence>
<feature type="domain" description="Large ribosomal subunit protein uL5 C-terminal" evidence="8">
    <location>
        <begin position="84"/>
        <end position="176"/>
    </location>
</feature>
<dbReference type="PIRSF" id="PIRSF002161">
    <property type="entry name" value="Ribosomal_L5"/>
    <property type="match status" value="1"/>
</dbReference>
<dbReference type="GO" id="GO:0003735">
    <property type="term" value="F:structural constituent of ribosome"/>
    <property type="evidence" value="ECO:0007669"/>
    <property type="project" value="InterPro"/>
</dbReference>
<dbReference type="NCBIfam" id="NF000585">
    <property type="entry name" value="PRK00010.1"/>
    <property type="match status" value="1"/>
</dbReference>
<keyword evidence="2 5" id="KW-0689">Ribosomal protein</keyword>
<evidence type="ECO:0000256" key="1">
    <source>
        <dbReference type="ARBA" id="ARBA00008553"/>
    </source>
</evidence>
<dbReference type="AlphaFoldDB" id="A0A0G1ZY21"/>
<dbReference type="InterPro" id="IPR002132">
    <property type="entry name" value="Ribosomal_uL5"/>
</dbReference>
<dbReference type="PROSITE" id="PS00358">
    <property type="entry name" value="RIBOSOMAL_L5"/>
    <property type="match status" value="1"/>
</dbReference>
<evidence type="ECO:0000256" key="2">
    <source>
        <dbReference type="ARBA" id="ARBA00022980"/>
    </source>
</evidence>
<dbReference type="PATRIC" id="fig|1618980.3.peg.27"/>
<dbReference type="SUPFAM" id="SSF55282">
    <property type="entry name" value="RL5-like"/>
    <property type="match status" value="1"/>
</dbReference>
<dbReference type="GO" id="GO:0000049">
    <property type="term" value="F:tRNA binding"/>
    <property type="evidence" value="ECO:0007669"/>
    <property type="project" value="UniProtKB-UniRule"/>
</dbReference>
<dbReference type="InterPro" id="IPR022803">
    <property type="entry name" value="Ribosomal_uL5_dom_sf"/>
</dbReference>
<dbReference type="Pfam" id="PF00281">
    <property type="entry name" value="Ribosomal_L5"/>
    <property type="match status" value="1"/>
</dbReference>
<dbReference type="Proteomes" id="UP000034711">
    <property type="component" value="Unassembled WGS sequence"/>
</dbReference>
<keyword evidence="5" id="KW-0699">rRNA-binding</keyword>
<evidence type="ECO:0000313" key="9">
    <source>
        <dbReference type="EMBL" id="KKW33332.1"/>
    </source>
</evidence>
<proteinExistence type="inferred from homology"/>